<reference evidence="1 2" key="1">
    <citation type="submission" date="2016-04" db="EMBL/GenBank/DDBJ databases">
        <title>Evolutionary innovation and constraint leading to complex multicellularity in the Ascomycota.</title>
        <authorList>
            <person name="Cisse O."/>
            <person name="Nguyen A."/>
            <person name="Hewitt D.A."/>
            <person name="Jedd G."/>
            <person name="Stajich J.E."/>
        </authorList>
    </citation>
    <scope>NUCLEOTIDE SEQUENCE [LARGE SCALE GENOMIC DNA]</scope>
    <source>
        <strain evidence="1 2">DAH-3</strain>
    </source>
</reference>
<dbReference type="Proteomes" id="UP000186594">
    <property type="component" value="Unassembled WGS sequence"/>
</dbReference>
<proteinExistence type="predicted"/>
<sequence>MPDMDAKSIIKQYLDLPDRVRKAIEKQVPWITGSKWKLKYVSKEGEKDKLYWICAYKEST</sequence>
<keyword evidence="2" id="KW-1185">Reference proteome</keyword>
<accession>A0A1U7LGK9</accession>
<evidence type="ECO:0000313" key="1">
    <source>
        <dbReference type="EMBL" id="OLL21661.1"/>
    </source>
</evidence>
<comment type="caution">
    <text evidence="1">The sequence shown here is derived from an EMBL/GenBank/DDBJ whole genome shotgun (WGS) entry which is preliminary data.</text>
</comment>
<evidence type="ECO:0000313" key="2">
    <source>
        <dbReference type="Proteomes" id="UP000186594"/>
    </source>
</evidence>
<gene>
    <name evidence="1" type="ORF">NEOLI_001430</name>
</gene>
<dbReference type="AlphaFoldDB" id="A0A1U7LGK9"/>
<organism evidence="1 2">
    <name type="scientific">Neolecta irregularis (strain DAH-3)</name>
    <dbReference type="NCBI Taxonomy" id="1198029"/>
    <lineage>
        <taxon>Eukaryota</taxon>
        <taxon>Fungi</taxon>
        <taxon>Dikarya</taxon>
        <taxon>Ascomycota</taxon>
        <taxon>Taphrinomycotina</taxon>
        <taxon>Neolectales</taxon>
        <taxon>Neolectaceae</taxon>
        <taxon>Neolecta</taxon>
    </lineage>
</organism>
<dbReference type="EMBL" id="LXFE01004413">
    <property type="protein sequence ID" value="OLL21661.1"/>
    <property type="molecule type" value="Genomic_DNA"/>
</dbReference>
<protein>
    <submittedName>
        <fullName evidence="1">Uncharacterized protein</fullName>
    </submittedName>
</protein>
<name>A0A1U7LGK9_NEOID</name>